<dbReference type="SMART" id="SM01156">
    <property type="entry name" value="DUF1716"/>
    <property type="match status" value="1"/>
</dbReference>
<gene>
    <name evidence="8" type="ORF">TI39_contig4100g00001</name>
</gene>
<comment type="caution">
    <text evidence="8">The sequence shown here is derived from an EMBL/GenBank/DDBJ whole genome shotgun (WGS) entry which is preliminary data.</text>
</comment>
<dbReference type="AlphaFoldDB" id="A0A0F4GDY0"/>
<sequence>MTSVDDLFKKPGLPSSSNKRKFETPDAQAAYKATKLSSSSSPNGTSTNGATVEDADEDEYLEAGPELPPDDDGDDEDGRFFGSGVTKDAEEALDYLDDQDEEGYKEEIIDSAWLRRLATSFEKKVNKNAELRARYEGDPAKFMDSEADLDAEVKSWSLLSEHPELYEEFAESSSVPNLVGLLAHENTDIAIGAIEIIAELLDEDVEAGPEQWSAVTKALLDSDLMELLMSNLTRLDEQNESDRSGVYHSLSVMENLASQPAVAEQMGREKVLLWLCNRAKRAERPTGQNKQYAAEVLQVLLQSSPALRRKLAEDLDGVDLFLQLLATYRKRDPAKDSHEEEWSENLFDALTCVVDEPEGKTKFVDAEGVELCLIMLKEGTKNISHRALRVLDHAVGGHGEAATSVCLKVVDAAGLKTLFSMFMKKADSADTEHLLGIFAALLRLLPGPSSERIRTLAKFREKDYATVSKLVQLRKDYGRKVASVDKEIARERATLSDDEIEERADEWFSLRLDGGLFCLQTIGVILAWLVAEEPAVKARILNVSGNEQELDAIQASLEEQRAGLEGGSAEDEDTREMLETLINFLD</sequence>
<comment type="subcellular location">
    <subcellularLocation>
        <location evidence="1">Nucleus</location>
    </subcellularLocation>
</comment>
<evidence type="ECO:0000259" key="7">
    <source>
        <dbReference type="SMART" id="SM01156"/>
    </source>
</evidence>
<feature type="domain" description="Beta-catenin-like protein 1 N-terminal" evidence="7">
    <location>
        <begin position="85"/>
        <end position="194"/>
    </location>
</feature>
<feature type="compositionally biased region" description="Acidic residues" evidence="6">
    <location>
        <begin position="68"/>
        <end position="77"/>
    </location>
</feature>
<keyword evidence="5" id="KW-0539">Nucleus</keyword>
<dbReference type="InterPro" id="IPR039678">
    <property type="entry name" value="CTNNBL1"/>
</dbReference>
<evidence type="ECO:0000313" key="8">
    <source>
        <dbReference type="EMBL" id="KJX95631.1"/>
    </source>
</evidence>
<evidence type="ECO:0000256" key="3">
    <source>
        <dbReference type="ARBA" id="ARBA00022737"/>
    </source>
</evidence>
<evidence type="ECO:0000256" key="6">
    <source>
        <dbReference type="SAM" id="MobiDB-lite"/>
    </source>
</evidence>
<dbReference type="GO" id="GO:0005681">
    <property type="term" value="C:spliceosomal complex"/>
    <property type="evidence" value="ECO:0007669"/>
    <property type="project" value="TreeGrafter"/>
</dbReference>
<keyword evidence="2" id="KW-0597">Phosphoprotein</keyword>
<keyword evidence="3" id="KW-0677">Repeat</keyword>
<reference evidence="8 9" key="1">
    <citation type="submission" date="2015-03" db="EMBL/GenBank/DDBJ databases">
        <title>RNA-seq based gene annotation and comparative genomics of four Zymoseptoria species reveal species-specific pathogenicity related genes and transposable element activity.</title>
        <authorList>
            <person name="Grandaubert J."/>
            <person name="Bhattacharyya A."/>
            <person name="Stukenbrock E.H."/>
        </authorList>
    </citation>
    <scope>NUCLEOTIDE SEQUENCE [LARGE SCALE GENOMIC DNA]</scope>
    <source>
        <strain evidence="8 9">Zb18110</strain>
    </source>
</reference>
<dbReference type="OrthoDB" id="1898821at2759"/>
<organism evidence="8 9">
    <name type="scientific">Zymoseptoria brevis</name>
    <dbReference type="NCBI Taxonomy" id="1047168"/>
    <lineage>
        <taxon>Eukaryota</taxon>
        <taxon>Fungi</taxon>
        <taxon>Dikarya</taxon>
        <taxon>Ascomycota</taxon>
        <taxon>Pezizomycotina</taxon>
        <taxon>Dothideomycetes</taxon>
        <taxon>Dothideomycetidae</taxon>
        <taxon>Mycosphaerellales</taxon>
        <taxon>Mycosphaerellaceae</taxon>
        <taxon>Zymoseptoria</taxon>
    </lineage>
</organism>
<protein>
    <submittedName>
        <fullName evidence="8">DUF1716-domain-containing protein</fullName>
    </submittedName>
</protein>
<evidence type="ECO:0000256" key="5">
    <source>
        <dbReference type="ARBA" id="ARBA00023242"/>
    </source>
</evidence>
<evidence type="ECO:0000256" key="2">
    <source>
        <dbReference type="ARBA" id="ARBA00022553"/>
    </source>
</evidence>
<dbReference type="SUPFAM" id="SSF48371">
    <property type="entry name" value="ARM repeat"/>
    <property type="match status" value="1"/>
</dbReference>
<dbReference type="Pfam" id="PF08216">
    <property type="entry name" value="CTNNBL"/>
    <property type="match status" value="1"/>
</dbReference>
<feature type="compositionally biased region" description="Low complexity" evidence="6">
    <location>
        <begin position="37"/>
        <end position="49"/>
    </location>
</feature>
<dbReference type="PANTHER" id="PTHR14978:SF0">
    <property type="entry name" value="BETA-CATENIN-LIKE PROTEIN 1"/>
    <property type="match status" value="1"/>
</dbReference>
<keyword evidence="9" id="KW-1185">Reference proteome</keyword>
<name>A0A0F4GDY0_9PEZI</name>
<keyword evidence="4" id="KW-0175">Coiled coil</keyword>
<dbReference type="InterPro" id="IPR016024">
    <property type="entry name" value="ARM-type_fold"/>
</dbReference>
<dbReference type="Proteomes" id="UP000033647">
    <property type="component" value="Unassembled WGS sequence"/>
</dbReference>
<dbReference type="EMBL" id="LAFY01004060">
    <property type="protein sequence ID" value="KJX95631.1"/>
    <property type="molecule type" value="Genomic_DNA"/>
</dbReference>
<proteinExistence type="predicted"/>
<evidence type="ECO:0000256" key="4">
    <source>
        <dbReference type="ARBA" id="ARBA00023054"/>
    </source>
</evidence>
<dbReference type="InterPro" id="IPR011989">
    <property type="entry name" value="ARM-like"/>
</dbReference>
<feature type="region of interest" description="Disordered" evidence="6">
    <location>
        <begin position="1"/>
        <end position="84"/>
    </location>
</feature>
<dbReference type="InterPro" id="IPR013180">
    <property type="entry name" value="CTNNBL1_N"/>
</dbReference>
<evidence type="ECO:0000313" key="9">
    <source>
        <dbReference type="Proteomes" id="UP000033647"/>
    </source>
</evidence>
<accession>A0A0F4GDY0</accession>
<dbReference type="FunFam" id="1.25.10.10:FF:001136">
    <property type="entry name" value="Beta-catenin-like protein 1"/>
    <property type="match status" value="1"/>
</dbReference>
<evidence type="ECO:0000256" key="1">
    <source>
        <dbReference type="ARBA" id="ARBA00004123"/>
    </source>
</evidence>
<dbReference type="STRING" id="1047168.A0A0F4GDY0"/>
<dbReference type="PANTHER" id="PTHR14978">
    <property type="entry name" value="BETA-CATENIN-LIKE PROTEIN 1 NUCLEAR ASSOCIATED PROTEIN"/>
    <property type="match status" value="1"/>
</dbReference>
<dbReference type="Gene3D" id="1.25.10.10">
    <property type="entry name" value="Leucine-rich Repeat Variant"/>
    <property type="match status" value="1"/>
</dbReference>
<dbReference type="GO" id="GO:0010467">
    <property type="term" value="P:gene expression"/>
    <property type="evidence" value="ECO:0007669"/>
    <property type="project" value="UniProtKB-ARBA"/>
</dbReference>